<dbReference type="GO" id="GO:0003700">
    <property type="term" value="F:DNA-binding transcription factor activity"/>
    <property type="evidence" value="ECO:0007669"/>
    <property type="project" value="TreeGrafter"/>
</dbReference>
<protein>
    <submittedName>
        <fullName evidence="6">Transcriptional regulator, AcrR family</fullName>
    </submittedName>
</protein>
<dbReference type="GO" id="GO:0000976">
    <property type="term" value="F:transcription cis-regulatory region binding"/>
    <property type="evidence" value="ECO:0007669"/>
    <property type="project" value="TreeGrafter"/>
</dbReference>
<name>A0A6J4MDN9_9ACTN</name>
<keyword evidence="3" id="KW-0804">Transcription</keyword>
<proteinExistence type="predicted"/>
<dbReference type="SUPFAM" id="SSF48498">
    <property type="entry name" value="Tetracyclin repressor-like, C-terminal domain"/>
    <property type="match status" value="1"/>
</dbReference>
<keyword evidence="1" id="KW-0805">Transcription regulation</keyword>
<dbReference type="InterPro" id="IPR036271">
    <property type="entry name" value="Tet_transcr_reg_TetR-rel_C_sf"/>
</dbReference>
<feature type="domain" description="HTH tetR-type" evidence="5">
    <location>
        <begin position="17"/>
        <end position="77"/>
    </location>
</feature>
<dbReference type="Pfam" id="PF13305">
    <property type="entry name" value="TetR_C_33"/>
    <property type="match status" value="1"/>
</dbReference>
<evidence type="ECO:0000256" key="1">
    <source>
        <dbReference type="ARBA" id="ARBA00023015"/>
    </source>
</evidence>
<evidence type="ECO:0000256" key="3">
    <source>
        <dbReference type="ARBA" id="ARBA00023163"/>
    </source>
</evidence>
<feature type="DNA-binding region" description="H-T-H motif" evidence="4">
    <location>
        <begin position="40"/>
        <end position="59"/>
    </location>
</feature>
<dbReference type="InterPro" id="IPR009057">
    <property type="entry name" value="Homeodomain-like_sf"/>
</dbReference>
<dbReference type="SUPFAM" id="SSF46689">
    <property type="entry name" value="Homeodomain-like"/>
    <property type="match status" value="1"/>
</dbReference>
<organism evidence="6">
    <name type="scientific">uncultured Frankineae bacterium</name>
    <dbReference type="NCBI Taxonomy" id="437475"/>
    <lineage>
        <taxon>Bacteria</taxon>
        <taxon>Bacillati</taxon>
        <taxon>Actinomycetota</taxon>
        <taxon>Actinomycetes</taxon>
        <taxon>Frankiales</taxon>
        <taxon>environmental samples</taxon>
    </lineage>
</organism>
<dbReference type="PROSITE" id="PS50977">
    <property type="entry name" value="HTH_TETR_2"/>
    <property type="match status" value="1"/>
</dbReference>
<evidence type="ECO:0000313" key="6">
    <source>
        <dbReference type="EMBL" id="CAA9355838.1"/>
    </source>
</evidence>
<dbReference type="Pfam" id="PF00440">
    <property type="entry name" value="TetR_N"/>
    <property type="match status" value="1"/>
</dbReference>
<evidence type="ECO:0000256" key="4">
    <source>
        <dbReference type="PROSITE-ProRule" id="PRU00335"/>
    </source>
</evidence>
<evidence type="ECO:0000256" key="2">
    <source>
        <dbReference type="ARBA" id="ARBA00023125"/>
    </source>
</evidence>
<keyword evidence="2 4" id="KW-0238">DNA-binding</keyword>
<gene>
    <name evidence="6" type="ORF">AVDCRST_MAG16-2652</name>
</gene>
<dbReference type="EMBL" id="CADCUE010000251">
    <property type="protein sequence ID" value="CAA9355838.1"/>
    <property type="molecule type" value="Genomic_DNA"/>
</dbReference>
<dbReference type="PANTHER" id="PTHR30055">
    <property type="entry name" value="HTH-TYPE TRANSCRIPTIONAL REGULATOR RUTR"/>
    <property type="match status" value="1"/>
</dbReference>
<dbReference type="PANTHER" id="PTHR30055:SF220">
    <property type="entry name" value="TETR-FAMILY REGULATORY PROTEIN"/>
    <property type="match status" value="1"/>
</dbReference>
<sequence>MATGVGPTQLAGAYHHGDLRRALLDAGVELARTGGPDAVVLRAATRHAGVTPNAAYRHFTDRDALLGAVALVAQSRVAGAMEAELARRPPTADRRAAAVAALRAVGTGYLRFAAAEPGLFRTAFSVNADLRQATSAAGRGPGGRTPFELLGDALDALVAAGALPAAHRPGADLLAWSAVHGLATLLLTGPLRSLDASTVEALGSRLLDMVERGLAS</sequence>
<dbReference type="InterPro" id="IPR025996">
    <property type="entry name" value="MT1864/Rv1816-like_C"/>
</dbReference>
<dbReference type="Gene3D" id="1.10.357.10">
    <property type="entry name" value="Tetracycline Repressor, domain 2"/>
    <property type="match status" value="1"/>
</dbReference>
<accession>A0A6J4MDN9</accession>
<dbReference type="AlphaFoldDB" id="A0A6J4MDN9"/>
<evidence type="ECO:0000259" key="5">
    <source>
        <dbReference type="PROSITE" id="PS50977"/>
    </source>
</evidence>
<dbReference type="InterPro" id="IPR001647">
    <property type="entry name" value="HTH_TetR"/>
</dbReference>
<dbReference type="InterPro" id="IPR050109">
    <property type="entry name" value="HTH-type_TetR-like_transc_reg"/>
</dbReference>
<reference evidence="6" key="1">
    <citation type="submission" date="2020-02" db="EMBL/GenBank/DDBJ databases">
        <authorList>
            <person name="Meier V. D."/>
        </authorList>
    </citation>
    <scope>NUCLEOTIDE SEQUENCE</scope>
    <source>
        <strain evidence="6">AVDCRST_MAG16</strain>
    </source>
</reference>